<reference evidence="1" key="1">
    <citation type="submission" date="2019-10" db="EMBL/GenBank/DDBJ databases">
        <title>Lactobacillus agilis SY212 Whole Genome Sequencing Project.</title>
        <authorList>
            <person name="Suzuki S."/>
            <person name="Endo A."/>
            <person name="Maeno S."/>
            <person name="Shiwa Y."/>
            <person name="Matsutani M."/>
            <person name="Kajikawa A."/>
        </authorList>
    </citation>
    <scope>NUCLEOTIDE SEQUENCE</scope>
    <source>
        <strain evidence="1">SY212</strain>
    </source>
</reference>
<gene>
    <name evidence="1" type="ORF">SY212_11270</name>
</gene>
<proteinExistence type="predicted"/>
<accession>A0A6F9XLL5</accession>
<protein>
    <submittedName>
        <fullName evidence="1">Uncharacterized protein</fullName>
    </submittedName>
</protein>
<dbReference type="RefSeq" id="WP_172584644.1">
    <property type="nucleotide sequence ID" value="NZ_BLAM01000109.1"/>
</dbReference>
<evidence type="ECO:0000313" key="1">
    <source>
        <dbReference type="EMBL" id="GET06097.1"/>
    </source>
</evidence>
<name>A0A6F9XLL5_9LACO</name>
<comment type="caution">
    <text evidence="1">The sequence shown here is derived from an EMBL/GenBank/DDBJ whole genome shotgun (WGS) entry which is preliminary data.</text>
</comment>
<dbReference type="AlphaFoldDB" id="A0A6F9XLL5"/>
<dbReference type="Proteomes" id="UP000494265">
    <property type="component" value="Unassembled WGS sequence"/>
</dbReference>
<organism evidence="1">
    <name type="scientific">Ligilactobacillus agilis</name>
    <dbReference type="NCBI Taxonomy" id="1601"/>
    <lineage>
        <taxon>Bacteria</taxon>
        <taxon>Bacillati</taxon>
        <taxon>Bacillota</taxon>
        <taxon>Bacilli</taxon>
        <taxon>Lactobacillales</taxon>
        <taxon>Lactobacillaceae</taxon>
        <taxon>Ligilactobacillus</taxon>
    </lineage>
</organism>
<dbReference type="EMBL" id="BLAM01000109">
    <property type="protein sequence ID" value="GET06097.1"/>
    <property type="molecule type" value="Genomic_DNA"/>
</dbReference>
<sequence>MVKKLPERNADLSIKKSYIDQHSNNLRIKLNPKNQQLFWQYYQDHPYYRSENELINDLITAGILNQELHQVLTKITQVEMKEQAYQSLSMTIKNLVDAVTDMQQTLINKEIYNNPFNTVDTSSQDNQDAIKPIF</sequence>